<organism evidence="3 4">
    <name type="scientific">Teladorsagia circumcincta</name>
    <name type="common">Brown stomach worm</name>
    <name type="synonym">Ostertagia circumcincta</name>
    <dbReference type="NCBI Taxonomy" id="45464"/>
    <lineage>
        <taxon>Eukaryota</taxon>
        <taxon>Metazoa</taxon>
        <taxon>Ecdysozoa</taxon>
        <taxon>Nematoda</taxon>
        <taxon>Chromadorea</taxon>
        <taxon>Rhabditida</taxon>
        <taxon>Rhabditina</taxon>
        <taxon>Rhabditomorpha</taxon>
        <taxon>Strongyloidea</taxon>
        <taxon>Trichostrongylidae</taxon>
        <taxon>Teladorsagia</taxon>
    </lineage>
</organism>
<dbReference type="EMBL" id="KZ405182">
    <property type="protein sequence ID" value="PIO53873.1"/>
    <property type="molecule type" value="Genomic_DNA"/>
</dbReference>
<feature type="signal peptide" evidence="2">
    <location>
        <begin position="1"/>
        <end position="19"/>
    </location>
</feature>
<gene>
    <name evidence="3" type="ORF">TELCIR_24776</name>
</gene>
<name>A0A2G9T7E6_TELCI</name>
<feature type="transmembrane region" description="Helical" evidence="1">
    <location>
        <begin position="74"/>
        <end position="94"/>
    </location>
</feature>
<keyword evidence="1" id="KW-0812">Transmembrane</keyword>
<accession>A0A2G9T7E6</accession>
<feature type="transmembrane region" description="Helical" evidence="1">
    <location>
        <begin position="118"/>
        <end position="140"/>
    </location>
</feature>
<evidence type="ECO:0000256" key="1">
    <source>
        <dbReference type="SAM" id="Phobius"/>
    </source>
</evidence>
<evidence type="ECO:0000313" key="4">
    <source>
        <dbReference type="Proteomes" id="UP000230423"/>
    </source>
</evidence>
<sequence>MKNVVTSLDFLLSASLCSSQLVFAVVKTIAKTMDSRVLSANDCSFDDFMCAFWFLAFCGCITRRRYIIVFTTMAMFYTFVLAFKWSTAASYSYFTNTPLSCTREVRQTYPRWCKNADVMFLAASVVCIIITLSASVLSALRLWSDEDDYEDDEAEDSLLAESRRTKGTKINAFRYSIDR</sequence>
<proteinExistence type="predicted"/>
<protein>
    <submittedName>
        <fullName evidence="3">Uncharacterized protein</fullName>
    </submittedName>
</protein>
<dbReference type="AlphaFoldDB" id="A0A2G9T7E6"/>
<evidence type="ECO:0000256" key="2">
    <source>
        <dbReference type="SAM" id="SignalP"/>
    </source>
</evidence>
<keyword evidence="4" id="KW-1185">Reference proteome</keyword>
<keyword evidence="1" id="KW-1133">Transmembrane helix</keyword>
<evidence type="ECO:0000313" key="3">
    <source>
        <dbReference type="EMBL" id="PIO53873.1"/>
    </source>
</evidence>
<feature type="chain" id="PRO_5013607568" evidence="2">
    <location>
        <begin position="20"/>
        <end position="179"/>
    </location>
</feature>
<dbReference type="OrthoDB" id="5824579at2759"/>
<keyword evidence="1" id="KW-0472">Membrane</keyword>
<dbReference type="Proteomes" id="UP000230423">
    <property type="component" value="Unassembled WGS sequence"/>
</dbReference>
<reference evidence="3 4" key="1">
    <citation type="submission" date="2015-09" db="EMBL/GenBank/DDBJ databases">
        <title>Draft genome of the parasitic nematode Teladorsagia circumcincta isolate WARC Sus (inbred).</title>
        <authorList>
            <person name="Mitreva M."/>
        </authorList>
    </citation>
    <scope>NUCLEOTIDE SEQUENCE [LARGE SCALE GENOMIC DNA]</scope>
    <source>
        <strain evidence="3 4">S</strain>
    </source>
</reference>
<keyword evidence="2" id="KW-0732">Signal</keyword>